<accession>A0A5R9GUU6</accession>
<proteinExistence type="predicted"/>
<keyword evidence="1" id="KW-0808">Transferase</keyword>
<keyword evidence="2" id="KW-1185">Reference proteome</keyword>
<dbReference type="GO" id="GO:0016740">
    <property type="term" value="F:transferase activity"/>
    <property type="evidence" value="ECO:0007669"/>
    <property type="project" value="UniProtKB-KW"/>
</dbReference>
<comment type="caution">
    <text evidence="1">The sequence shown here is derived from an EMBL/GenBank/DDBJ whole genome shotgun (WGS) entry which is preliminary data.</text>
</comment>
<organism evidence="1 2">
    <name type="scientific">Mariprofundus erugo</name>
    <dbReference type="NCBI Taxonomy" id="2528639"/>
    <lineage>
        <taxon>Bacteria</taxon>
        <taxon>Pseudomonadati</taxon>
        <taxon>Pseudomonadota</taxon>
        <taxon>Candidatius Mariprofundia</taxon>
        <taxon>Mariprofundales</taxon>
        <taxon>Mariprofundaceae</taxon>
        <taxon>Mariprofundus</taxon>
    </lineage>
</organism>
<name>A0A5R9GUU6_9PROT</name>
<dbReference type="EMBL" id="VBRY01000007">
    <property type="protein sequence ID" value="TLS66964.1"/>
    <property type="molecule type" value="Genomic_DNA"/>
</dbReference>
<protein>
    <submittedName>
        <fullName evidence="1">Queuine tRNA-ribosyltransferase</fullName>
    </submittedName>
</protein>
<dbReference type="Proteomes" id="UP000306585">
    <property type="component" value="Unassembled WGS sequence"/>
</dbReference>
<gene>
    <name evidence="1" type="ORF">FEF65_08355</name>
</gene>
<dbReference type="AlphaFoldDB" id="A0A5R9GUU6"/>
<dbReference type="RefSeq" id="WP_138239354.1">
    <property type="nucleotide sequence ID" value="NZ_VBRY01000007.1"/>
</dbReference>
<evidence type="ECO:0000313" key="2">
    <source>
        <dbReference type="Proteomes" id="UP000306585"/>
    </source>
</evidence>
<evidence type="ECO:0000313" key="1">
    <source>
        <dbReference type="EMBL" id="TLS66964.1"/>
    </source>
</evidence>
<reference evidence="1 2" key="1">
    <citation type="journal article" date="2019" name="Appl. Environ. Microbiol.">
        <title>Environmental Evidence and Genomic Insight of Iron-oxidizing Bacteria Preference Towards More Corrosion Resistant Stainless Steel at Higher Salinities.</title>
        <authorList>
            <person name="Garrison C.E."/>
            <person name="Price K.A."/>
            <person name="Field E.K."/>
        </authorList>
    </citation>
    <scope>NUCLEOTIDE SEQUENCE [LARGE SCALE GENOMIC DNA]</scope>
    <source>
        <strain evidence="1 2">P3</strain>
    </source>
</reference>
<sequence length="53" mass="6307">MVNVSYRYRLFIDAGIVRHVRGNHEKLARVACWLRHLGHTLYIEDEQGMQIQI</sequence>
<dbReference type="OrthoDB" id="9870494at2"/>